<name>A0A9D2N2H8_9FIRM</name>
<evidence type="ECO:0000256" key="1">
    <source>
        <dbReference type="ARBA" id="ARBA00022801"/>
    </source>
</evidence>
<feature type="domain" description="Thioesterase" evidence="2">
    <location>
        <begin position="48"/>
        <end position="121"/>
    </location>
</feature>
<dbReference type="InterPro" id="IPR029069">
    <property type="entry name" value="HotDog_dom_sf"/>
</dbReference>
<evidence type="ECO:0000313" key="3">
    <source>
        <dbReference type="EMBL" id="HJC06386.1"/>
    </source>
</evidence>
<dbReference type="NCBIfam" id="TIGR00369">
    <property type="entry name" value="unchar_dom_1"/>
    <property type="match status" value="1"/>
</dbReference>
<evidence type="ECO:0000259" key="2">
    <source>
        <dbReference type="Pfam" id="PF03061"/>
    </source>
</evidence>
<dbReference type="Proteomes" id="UP000823910">
    <property type="component" value="Unassembled WGS sequence"/>
</dbReference>
<proteinExistence type="predicted"/>
<dbReference type="PANTHER" id="PTHR42856">
    <property type="entry name" value="ACYL-COENZYME A THIOESTERASE PAAI"/>
    <property type="match status" value="1"/>
</dbReference>
<dbReference type="Pfam" id="PF03061">
    <property type="entry name" value="4HBT"/>
    <property type="match status" value="1"/>
</dbReference>
<sequence length="137" mass="14979">MDLEAYRKNFNEQSAFLKLLGAEVTVLKEGYAEAELTVKPQLVNISRTVHGGVIFSLADSTVGAASKSYGFGSVTLEGKMNYLRPISGESQRIRAVAQSVHAGRKTGVYECRVYDGEGNLAAIGQYTMFMFEDRVAE</sequence>
<dbReference type="InterPro" id="IPR003736">
    <property type="entry name" value="PAAI_dom"/>
</dbReference>
<gene>
    <name evidence="3" type="ORF">H9704_09560</name>
</gene>
<dbReference type="EMBL" id="DWWT01000046">
    <property type="protein sequence ID" value="HJC06386.1"/>
    <property type="molecule type" value="Genomic_DNA"/>
</dbReference>
<keyword evidence="1" id="KW-0378">Hydrolase</keyword>
<dbReference type="SUPFAM" id="SSF54637">
    <property type="entry name" value="Thioesterase/thiol ester dehydrase-isomerase"/>
    <property type="match status" value="1"/>
</dbReference>
<organism evidence="3 4">
    <name type="scientific">Candidatus Enterocloster excrementipullorum</name>
    <dbReference type="NCBI Taxonomy" id="2838559"/>
    <lineage>
        <taxon>Bacteria</taxon>
        <taxon>Bacillati</taxon>
        <taxon>Bacillota</taxon>
        <taxon>Clostridia</taxon>
        <taxon>Lachnospirales</taxon>
        <taxon>Lachnospiraceae</taxon>
        <taxon>Enterocloster</taxon>
    </lineage>
</organism>
<accession>A0A9D2N2H8</accession>
<dbReference type="CDD" id="cd03443">
    <property type="entry name" value="PaaI_thioesterase"/>
    <property type="match status" value="1"/>
</dbReference>
<dbReference type="PANTHER" id="PTHR42856:SF1">
    <property type="entry name" value="ACYL-COENZYME A THIOESTERASE PAAI"/>
    <property type="match status" value="1"/>
</dbReference>
<dbReference type="Gene3D" id="3.10.129.10">
    <property type="entry name" value="Hotdog Thioesterase"/>
    <property type="match status" value="1"/>
</dbReference>
<protein>
    <submittedName>
        <fullName evidence="3">PaaI family thioesterase</fullName>
    </submittedName>
</protein>
<reference evidence="3" key="1">
    <citation type="journal article" date="2021" name="PeerJ">
        <title>Extensive microbial diversity within the chicken gut microbiome revealed by metagenomics and culture.</title>
        <authorList>
            <person name="Gilroy R."/>
            <person name="Ravi A."/>
            <person name="Getino M."/>
            <person name="Pursley I."/>
            <person name="Horton D.L."/>
            <person name="Alikhan N.F."/>
            <person name="Baker D."/>
            <person name="Gharbi K."/>
            <person name="Hall N."/>
            <person name="Watson M."/>
            <person name="Adriaenssens E.M."/>
            <person name="Foster-Nyarko E."/>
            <person name="Jarju S."/>
            <person name="Secka A."/>
            <person name="Antonio M."/>
            <person name="Oren A."/>
            <person name="Chaudhuri R.R."/>
            <person name="La Ragione R."/>
            <person name="Hildebrand F."/>
            <person name="Pallen M.J."/>
        </authorList>
    </citation>
    <scope>NUCLEOTIDE SEQUENCE</scope>
    <source>
        <strain evidence="3">CHK180-15479</strain>
    </source>
</reference>
<dbReference type="InterPro" id="IPR006683">
    <property type="entry name" value="Thioestr_dom"/>
</dbReference>
<dbReference type="InterPro" id="IPR052723">
    <property type="entry name" value="Acyl-CoA_thioesterase_PaaI"/>
</dbReference>
<dbReference type="GO" id="GO:0016289">
    <property type="term" value="F:acyl-CoA hydrolase activity"/>
    <property type="evidence" value="ECO:0007669"/>
    <property type="project" value="TreeGrafter"/>
</dbReference>
<evidence type="ECO:0000313" key="4">
    <source>
        <dbReference type="Proteomes" id="UP000823910"/>
    </source>
</evidence>
<comment type="caution">
    <text evidence="3">The sequence shown here is derived from an EMBL/GenBank/DDBJ whole genome shotgun (WGS) entry which is preliminary data.</text>
</comment>
<reference evidence="3" key="2">
    <citation type="submission" date="2021-04" db="EMBL/GenBank/DDBJ databases">
        <authorList>
            <person name="Gilroy R."/>
        </authorList>
    </citation>
    <scope>NUCLEOTIDE SEQUENCE</scope>
    <source>
        <strain evidence="3">CHK180-15479</strain>
    </source>
</reference>
<dbReference type="AlphaFoldDB" id="A0A9D2N2H8"/>